<dbReference type="AlphaFoldDB" id="A0A3A9XVP1"/>
<dbReference type="InterPro" id="IPR018911">
    <property type="entry name" value="Gmad2_Ig-like_dom"/>
</dbReference>
<protein>
    <submittedName>
        <fullName evidence="4">Spore gernimation protein</fullName>
    </submittedName>
</protein>
<accession>A0A3A9XVP1</accession>
<feature type="compositionally biased region" description="Low complexity" evidence="1">
    <location>
        <begin position="53"/>
        <end position="72"/>
    </location>
</feature>
<feature type="region of interest" description="Disordered" evidence="1">
    <location>
        <begin position="34"/>
        <end position="81"/>
    </location>
</feature>
<feature type="signal peptide" evidence="2">
    <location>
        <begin position="1"/>
        <end position="28"/>
    </location>
</feature>
<dbReference type="InterPro" id="IPR019606">
    <property type="entry name" value="GerMN"/>
</dbReference>
<evidence type="ECO:0000256" key="1">
    <source>
        <dbReference type="SAM" id="MobiDB-lite"/>
    </source>
</evidence>
<dbReference type="Pfam" id="PF10648">
    <property type="entry name" value="Gmad2"/>
    <property type="match status" value="1"/>
</dbReference>
<gene>
    <name evidence="4" type="ORF">D7044_23600</name>
</gene>
<reference evidence="4 5" key="1">
    <citation type="submission" date="2018-09" db="EMBL/GenBank/DDBJ databases">
        <title>Micromonospora sp. nov. MS1-9, isolated from a root of Musa sp.</title>
        <authorList>
            <person name="Kuncharoen N."/>
            <person name="Kudo T."/>
            <person name="Ohkuma M."/>
            <person name="Yuki M."/>
            <person name="Tanasupawat S."/>
        </authorList>
    </citation>
    <scope>NUCLEOTIDE SEQUENCE [LARGE SCALE GENOMIC DNA]</scope>
    <source>
        <strain evidence="4 5">MS1-9</strain>
    </source>
</reference>
<evidence type="ECO:0000256" key="2">
    <source>
        <dbReference type="SAM" id="SignalP"/>
    </source>
</evidence>
<organism evidence="4 5">
    <name type="scientific">Micromonospora musae</name>
    <dbReference type="NCBI Taxonomy" id="1894970"/>
    <lineage>
        <taxon>Bacteria</taxon>
        <taxon>Bacillati</taxon>
        <taxon>Actinomycetota</taxon>
        <taxon>Actinomycetes</taxon>
        <taxon>Micromonosporales</taxon>
        <taxon>Micromonosporaceae</taxon>
        <taxon>Micromonospora</taxon>
    </lineage>
</organism>
<dbReference type="RefSeq" id="WP_120690226.1">
    <property type="nucleotide sequence ID" value="NZ_RAZT01000012.1"/>
</dbReference>
<comment type="caution">
    <text evidence="4">The sequence shown here is derived from an EMBL/GenBank/DDBJ whole genome shotgun (WGS) entry which is preliminary data.</text>
</comment>
<feature type="domain" description="GerMN" evidence="3">
    <location>
        <begin position="113"/>
        <end position="198"/>
    </location>
</feature>
<dbReference type="Pfam" id="PF10646">
    <property type="entry name" value="Germane"/>
    <property type="match status" value="1"/>
</dbReference>
<feature type="compositionally biased region" description="Pro residues" evidence="1">
    <location>
        <begin position="40"/>
        <end position="52"/>
    </location>
</feature>
<evidence type="ECO:0000313" key="4">
    <source>
        <dbReference type="EMBL" id="RKN29188.1"/>
    </source>
</evidence>
<feature type="chain" id="PRO_5017183260" evidence="2">
    <location>
        <begin position="29"/>
        <end position="309"/>
    </location>
</feature>
<dbReference type="SMART" id="SM00909">
    <property type="entry name" value="Germane"/>
    <property type="match status" value="1"/>
</dbReference>
<sequence>MRAGRLRSPGRRTLAGLLLAGLLLPACAPPRSGSLGPAPTAVPPPAATPTPTGPAVATPRPTPAPTTAGPTRPGTPPAAAPTSAATITVELWFVRDGRLAPTRRTRPGTPATSRLALTELAVGPTHAEAATGMTTLLGGGAEPLGIADGVATVRLATAGGDPTTERLRRAQVVWTLTQFPTVRRVRFDPASADSDGPVGRADYSDLLPPIVVTGPAVGQRVTSPLTVAGSADVYEATVSLRVLDAGGREIATTFTTASCGTGCRGDYRAVVTWRVPREQRGTIEVYEISADDGSRVNLVRVPVTLVPGR</sequence>
<proteinExistence type="predicted"/>
<evidence type="ECO:0000313" key="5">
    <source>
        <dbReference type="Proteomes" id="UP000275865"/>
    </source>
</evidence>
<name>A0A3A9XVP1_9ACTN</name>
<dbReference type="Proteomes" id="UP000275865">
    <property type="component" value="Unassembled WGS sequence"/>
</dbReference>
<keyword evidence="2" id="KW-0732">Signal</keyword>
<evidence type="ECO:0000259" key="3">
    <source>
        <dbReference type="SMART" id="SM00909"/>
    </source>
</evidence>
<dbReference type="EMBL" id="RAZT01000012">
    <property type="protein sequence ID" value="RKN29188.1"/>
    <property type="molecule type" value="Genomic_DNA"/>
</dbReference>